<dbReference type="EMBL" id="JH929081">
    <property type="protein sequence ID" value="EKE38050.1"/>
    <property type="molecule type" value="Genomic_DNA"/>
</dbReference>
<dbReference type="AlphaFoldDB" id="K2HQ64"/>
<name>K2HQ64_ENTNP</name>
<sequence length="109" mass="11962">MVPPKKVPVGGVSLFGGFNPAKVSLRKTNYPKEEKESSIQNSESNPPPRSISEKARPPGVPGGQPLFGGFNPATFKLKKTTVKKENTPEKKSQEEVPEFMKLKLKKAEK</sequence>
<dbReference type="RefSeq" id="XP_008859616.1">
    <property type="nucleotide sequence ID" value="XM_008861394.1"/>
</dbReference>
<feature type="compositionally biased region" description="Basic and acidic residues" evidence="1">
    <location>
        <begin position="82"/>
        <end position="109"/>
    </location>
</feature>
<evidence type="ECO:0000256" key="1">
    <source>
        <dbReference type="SAM" id="MobiDB-lite"/>
    </source>
</evidence>
<protein>
    <submittedName>
        <fullName evidence="2">Uro-adherence factor A, putative</fullName>
    </submittedName>
</protein>
<proteinExistence type="predicted"/>
<gene>
    <name evidence="2" type="ORF">ENU1_178070</name>
</gene>
<dbReference type="Proteomes" id="UP000006769">
    <property type="component" value="Unassembled WGS sequence"/>
</dbReference>
<dbReference type="VEuPathDB" id="AmoebaDB:ENU1_178070"/>
<evidence type="ECO:0000313" key="2">
    <source>
        <dbReference type="EMBL" id="EKE38050.1"/>
    </source>
</evidence>
<dbReference type="GeneID" id="20075794"/>
<feature type="region of interest" description="Disordered" evidence="1">
    <location>
        <begin position="1"/>
        <end position="109"/>
    </location>
</feature>
<accession>K2HQ64</accession>
<evidence type="ECO:0000313" key="3">
    <source>
        <dbReference type="Proteomes" id="UP000006769"/>
    </source>
</evidence>
<organism evidence="2 3">
    <name type="scientific">Entamoeba nuttalli (strain P19)</name>
    <name type="common">Amoeba</name>
    <dbReference type="NCBI Taxonomy" id="1076696"/>
    <lineage>
        <taxon>Eukaryota</taxon>
        <taxon>Amoebozoa</taxon>
        <taxon>Evosea</taxon>
        <taxon>Archamoebae</taxon>
        <taxon>Mastigamoebida</taxon>
        <taxon>Entamoebidae</taxon>
        <taxon>Entamoeba</taxon>
    </lineage>
</organism>
<reference evidence="2 3" key="1">
    <citation type="submission" date="2011-11" db="EMBL/GenBank/DDBJ databases">
        <authorList>
            <person name="Hannick L."/>
            <person name="Karamycheva S."/>
            <person name="Lorenzi H."/>
            <person name="Caler E."/>
        </authorList>
    </citation>
    <scope>NUCLEOTIDE SEQUENCE [LARGE SCALE GENOMIC DNA]</scope>
    <source>
        <strain evidence="2 3">P19</strain>
    </source>
</reference>